<organism evidence="1 2">
    <name type="scientific">Drosophila suzukii</name>
    <name type="common">Spotted-wing drosophila fruit fly</name>
    <dbReference type="NCBI Taxonomy" id="28584"/>
    <lineage>
        <taxon>Eukaryota</taxon>
        <taxon>Metazoa</taxon>
        <taxon>Ecdysozoa</taxon>
        <taxon>Arthropoda</taxon>
        <taxon>Hexapoda</taxon>
        <taxon>Insecta</taxon>
        <taxon>Pterygota</taxon>
        <taxon>Neoptera</taxon>
        <taxon>Endopterygota</taxon>
        <taxon>Diptera</taxon>
        <taxon>Brachycera</taxon>
        <taxon>Muscomorpha</taxon>
        <taxon>Ephydroidea</taxon>
        <taxon>Drosophilidae</taxon>
        <taxon>Drosophila</taxon>
        <taxon>Sophophora</taxon>
    </lineage>
</organism>
<sequence>MIYDRSSTHLRNMHYTVLAVLVSYLSWRVICDPSVVYKLKNIECLTVNGFSANASCRLKAVNWNKAVAQMDVDLVKPLYNISVQLQVFKKDYSNKFQPFLINVVLNVCDLLSKRSFMPYGLIILKVAKQFSNFNHSCPYAGHLIARDAYLPESFSPIVLPLALYKMNVTIMENYTRPPNAHVGGIVWYVQAMQPIQTKRNPKLRASRY</sequence>
<dbReference type="SMART" id="SM00697">
    <property type="entry name" value="DM8"/>
    <property type="match status" value="1"/>
</dbReference>
<dbReference type="Pfam" id="PF06477">
    <property type="entry name" value="DUF1091"/>
    <property type="match status" value="1"/>
</dbReference>
<accession>A0AB39ZTH6</accession>
<dbReference type="GeneID" id="108019561"/>
<keyword evidence="1" id="KW-1185">Reference proteome</keyword>
<gene>
    <name evidence="2" type="primary">LOC108019561</name>
</gene>
<protein>
    <submittedName>
        <fullName evidence="2">Uncharacterized protein</fullName>
    </submittedName>
</protein>
<dbReference type="PANTHER" id="PTHR20898:SF0">
    <property type="entry name" value="DAEDALUS ON 3-RELATED"/>
    <property type="match status" value="1"/>
</dbReference>
<evidence type="ECO:0000313" key="2">
    <source>
        <dbReference type="RefSeq" id="XP_016942887.3"/>
    </source>
</evidence>
<dbReference type="PANTHER" id="PTHR20898">
    <property type="entry name" value="DAEDALUS ON 3-RELATED-RELATED"/>
    <property type="match status" value="1"/>
</dbReference>
<name>A0AB39ZTH6_DROSZ</name>
<reference evidence="2" key="1">
    <citation type="submission" date="2025-08" db="UniProtKB">
        <authorList>
            <consortium name="RefSeq"/>
        </authorList>
    </citation>
    <scope>IDENTIFICATION</scope>
</reference>
<proteinExistence type="predicted"/>
<evidence type="ECO:0000313" key="1">
    <source>
        <dbReference type="Proteomes" id="UP001652628"/>
    </source>
</evidence>
<dbReference type="RefSeq" id="XP_016942887.3">
    <property type="nucleotide sequence ID" value="XM_017087398.4"/>
</dbReference>
<dbReference type="InterPro" id="IPR010512">
    <property type="entry name" value="DUF1091"/>
</dbReference>
<dbReference type="Proteomes" id="UP001652628">
    <property type="component" value="Chromosome 2R"/>
</dbReference>
<dbReference type="AlphaFoldDB" id="A0AB39ZTH6"/>